<dbReference type="AlphaFoldDB" id="K6DH41"/>
<evidence type="ECO:0000313" key="10">
    <source>
        <dbReference type="Proteomes" id="UP000006316"/>
    </source>
</evidence>
<feature type="transmembrane region" description="Helical" evidence="8">
    <location>
        <begin position="93"/>
        <end position="112"/>
    </location>
</feature>
<keyword evidence="7 8" id="KW-0472">Membrane</keyword>
<sequence>MKKSLKGLGNVDWPVMGISGGFFTLFVVMYIINGNFVSNFVNKSFSFSIKYFGSFWQFLLLGTFFIAIWIALSKYGNIRLGKIEKPEMSTFKWISIIMCTLMAAGGVFWAAAEPMYHFLSVPPFFKGIQSGTAEAVSPALSQSFLHWGFLSWAINGTLSAIVLMWAHYHKGAPLKPRSLLYPIFGDKILKKSVLGTLTDAFSIIAVVAGTIGPIGFLGLQVGYALNSLFGIPNNYTTQFLIIAGLVLVASISVVSGVDKGIQLLSKLNVYLVAFLFICVLFLGPGLFVLNEFLAGFGIYLQNFFGMSTFQDAPEWLGSWTIFFFGWFLGYGPMMAVFVCAISKGRTIRQLILTIAVIAPIIMNFWFTVVGGTGIFYELSNPGVISEALNKAGPPAAMIAIAQQLPFGSILAFFFLLATIIFVATTADSMALSVSIAITGTEKPPTLVRVFWALIMGAVAVILISFGEGSIGALQSFIVFTAIPVSILLFVNFYTAPKVCKDLWREHNAISNVENERNVG</sequence>
<feature type="transmembrane region" description="Helical" evidence="8">
    <location>
        <begin position="52"/>
        <end position="72"/>
    </location>
</feature>
<dbReference type="RefSeq" id="WP_007085574.1">
    <property type="nucleotide sequence ID" value="NZ_AJLS01000074.1"/>
</dbReference>
<dbReference type="EMBL" id="AJLS01000074">
    <property type="protein sequence ID" value="EKN67614.1"/>
    <property type="molecule type" value="Genomic_DNA"/>
</dbReference>
<keyword evidence="5 8" id="KW-0812">Transmembrane</keyword>
<dbReference type="eggNOG" id="COG1292">
    <property type="taxonomic scope" value="Bacteria"/>
</dbReference>
<organism evidence="9 10">
    <name type="scientific">Neobacillus bataviensis LMG 21833</name>
    <dbReference type="NCBI Taxonomy" id="1117379"/>
    <lineage>
        <taxon>Bacteria</taxon>
        <taxon>Bacillati</taxon>
        <taxon>Bacillota</taxon>
        <taxon>Bacilli</taxon>
        <taxon>Bacillales</taxon>
        <taxon>Bacillaceae</taxon>
        <taxon>Neobacillus</taxon>
    </lineage>
</organism>
<accession>K6DH41</accession>
<evidence type="ECO:0000256" key="5">
    <source>
        <dbReference type="ARBA" id="ARBA00022692"/>
    </source>
</evidence>
<comment type="subcellular location">
    <subcellularLocation>
        <location evidence="1">Cell membrane</location>
        <topology evidence="1">Multi-pass membrane protein</topology>
    </subcellularLocation>
</comment>
<dbReference type="GO" id="GO:0022857">
    <property type="term" value="F:transmembrane transporter activity"/>
    <property type="evidence" value="ECO:0007669"/>
    <property type="project" value="InterPro"/>
</dbReference>
<evidence type="ECO:0000256" key="1">
    <source>
        <dbReference type="ARBA" id="ARBA00004651"/>
    </source>
</evidence>
<dbReference type="STRING" id="1117379.BABA_12830"/>
<evidence type="ECO:0000256" key="4">
    <source>
        <dbReference type="ARBA" id="ARBA00022475"/>
    </source>
</evidence>
<evidence type="ECO:0000256" key="8">
    <source>
        <dbReference type="SAM" id="Phobius"/>
    </source>
</evidence>
<feature type="transmembrane region" description="Helical" evidence="8">
    <location>
        <begin position="396"/>
        <end position="424"/>
    </location>
</feature>
<feature type="transmembrane region" description="Helical" evidence="8">
    <location>
        <begin position="319"/>
        <end position="338"/>
    </location>
</feature>
<dbReference type="PANTHER" id="PTHR30047:SF7">
    <property type="entry name" value="HIGH-AFFINITY CHOLINE TRANSPORT PROTEIN"/>
    <property type="match status" value="1"/>
</dbReference>
<name>K6DH41_9BACI</name>
<feature type="transmembrane region" description="Helical" evidence="8">
    <location>
        <begin position="200"/>
        <end position="223"/>
    </location>
</feature>
<comment type="caution">
    <text evidence="9">The sequence shown here is derived from an EMBL/GenBank/DDBJ whole genome shotgun (WGS) entry which is preliminary data.</text>
</comment>
<keyword evidence="3" id="KW-0813">Transport</keyword>
<reference evidence="9 10" key="1">
    <citation type="journal article" date="2012" name="Front. Microbiol.">
        <title>Redundancy and modularity in membrane-associated dissimilatory nitrate reduction in Bacillus.</title>
        <authorList>
            <person name="Heylen K."/>
            <person name="Keltjens J."/>
        </authorList>
    </citation>
    <scope>NUCLEOTIDE SEQUENCE [LARGE SCALE GENOMIC DNA]</scope>
    <source>
        <strain evidence="10">LMG 21833T</strain>
    </source>
</reference>
<feature type="transmembrane region" description="Helical" evidence="8">
    <location>
        <begin position="445"/>
        <end position="466"/>
    </location>
</feature>
<dbReference type="OrthoDB" id="9775735at2"/>
<keyword evidence="4" id="KW-1003">Cell membrane</keyword>
<evidence type="ECO:0000256" key="2">
    <source>
        <dbReference type="ARBA" id="ARBA00005658"/>
    </source>
</evidence>
<evidence type="ECO:0000256" key="6">
    <source>
        <dbReference type="ARBA" id="ARBA00022989"/>
    </source>
</evidence>
<proteinExistence type="inferred from homology"/>
<keyword evidence="10" id="KW-1185">Reference proteome</keyword>
<feature type="transmembrane region" description="Helical" evidence="8">
    <location>
        <begin position="269"/>
        <end position="299"/>
    </location>
</feature>
<dbReference type="InterPro" id="IPR000060">
    <property type="entry name" value="BCCT_transptr"/>
</dbReference>
<evidence type="ECO:0000256" key="3">
    <source>
        <dbReference type="ARBA" id="ARBA00022448"/>
    </source>
</evidence>
<dbReference type="GO" id="GO:0005886">
    <property type="term" value="C:plasma membrane"/>
    <property type="evidence" value="ECO:0007669"/>
    <property type="project" value="UniProtKB-SubCell"/>
</dbReference>
<dbReference type="PANTHER" id="PTHR30047">
    <property type="entry name" value="HIGH-AFFINITY CHOLINE TRANSPORT PROTEIN-RELATED"/>
    <property type="match status" value="1"/>
</dbReference>
<dbReference type="Pfam" id="PF02028">
    <property type="entry name" value="BCCT"/>
    <property type="match status" value="1"/>
</dbReference>
<feature type="transmembrane region" description="Helical" evidence="8">
    <location>
        <begin position="12"/>
        <end position="32"/>
    </location>
</feature>
<feature type="transmembrane region" description="Helical" evidence="8">
    <location>
        <begin position="235"/>
        <end position="257"/>
    </location>
</feature>
<protein>
    <submittedName>
        <fullName evidence="9">Glycine betaine transporter</fullName>
    </submittedName>
</protein>
<evidence type="ECO:0000256" key="7">
    <source>
        <dbReference type="ARBA" id="ARBA00023136"/>
    </source>
</evidence>
<feature type="transmembrane region" description="Helical" evidence="8">
    <location>
        <begin position="350"/>
        <end position="376"/>
    </location>
</feature>
<keyword evidence="6 8" id="KW-1133">Transmembrane helix</keyword>
<gene>
    <name evidence="9" type="ORF">BABA_12830</name>
</gene>
<dbReference type="PATRIC" id="fig|1117379.3.peg.2667"/>
<dbReference type="Proteomes" id="UP000006316">
    <property type="component" value="Unassembled WGS sequence"/>
</dbReference>
<evidence type="ECO:0000313" key="9">
    <source>
        <dbReference type="EMBL" id="EKN67614.1"/>
    </source>
</evidence>
<feature type="transmembrane region" description="Helical" evidence="8">
    <location>
        <begin position="472"/>
        <end position="494"/>
    </location>
</feature>
<comment type="similarity">
    <text evidence="2">Belongs to the BCCT transporter (TC 2.A.15) family.</text>
</comment>
<feature type="transmembrane region" description="Helical" evidence="8">
    <location>
        <begin position="144"/>
        <end position="168"/>
    </location>
</feature>